<evidence type="ECO:0000313" key="2">
    <source>
        <dbReference type="Proteomes" id="UP000193675"/>
    </source>
</evidence>
<proteinExistence type="predicted"/>
<organism evidence="1 2">
    <name type="scientific">Pseudomonas putida</name>
    <name type="common">Arthrobacter siderocapsulatus</name>
    <dbReference type="NCBI Taxonomy" id="303"/>
    <lineage>
        <taxon>Bacteria</taxon>
        <taxon>Pseudomonadati</taxon>
        <taxon>Pseudomonadota</taxon>
        <taxon>Gammaproteobacteria</taxon>
        <taxon>Pseudomonadales</taxon>
        <taxon>Pseudomonadaceae</taxon>
        <taxon>Pseudomonas</taxon>
    </lineage>
</organism>
<dbReference type="RefSeq" id="WP_084850951.1">
    <property type="nucleotide sequence ID" value="NZ_CP143525.1"/>
</dbReference>
<gene>
    <name evidence="1" type="ORF">B7H17_25275</name>
</gene>
<dbReference type="Proteomes" id="UP000193675">
    <property type="component" value="Unassembled WGS sequence"/>
</dbReference>
<accession>A0A1X0ZJD0</accession>
<evidence type="ECO:0000313" key="1">
    <source>
        <dbReference type="EMBL" id="ORL58838.1"/>
    </source>
</evidence>
<comment type="caution">
    <text evidence="1">The sequence shown here is derived from an EMBL/GenBank/DDBJ whole genome shotgun (WGS) entry which is preliminary data.</text>
</comment>
<dbReference type="AlphaFoldDB" id="A0A1X0ZJD0"/>
<sequence>MAFKVIKHGQYLVKSEDEVWAAATHFYRQQTRKRPGKDFAASIYTIAAHSLTMLNAESGPRPGIAGFALSARPGYDVDLLYHFDEGDLQSMVDRLSL</sequence>
<name>A0A1X0ZJD0_PSEPU</name>
<protein>
    <submittedName>
        <fullName evidence="1">Uncharacterized protein</fullName>
    </submittedName>
</protein>
<reference evidence="1 2" key="1">
    <citation type="submission" date="2017-04" db="EMBL/GenBank/DDBJ databases">
        <title>Presence of VIM-2 positive Pseudomonas species in chickens and their surrounding environment.</title>
        <authorList>
            <person name="Zhang R."/>
        </authorList>
    </citation>
    <scope>NUCLEOTIDE SEQUENCE [LARGE SCALE GENOMIC DNA]</scope>
    <source>
        <strain evidence="1 2">DZ-C18</strain>
    </source>
</reference>
<dbReference type="EMBL" id="NBWC01000049">
    <property type="protein sequence ID" value="ORL58838.1"/>
    <property type="molecule type" value="Genomic_DNA"/>
</dbReference>